<evidence type="ECO:0000313" key="14">
    <source>
        <dbReference type="EMBL" id="KAK8748415.1"/>
    </source>
</evidence>
<evidence type="ECO:0000256" key="8">
    <source>
        <dbReference type="ARBA" id="ARBA00023163"/>
    </source>
</evidence>
<evidence type="ECO:0000256" key="4">
    <source>
        <dbReference type="ARBA" id="ARBA00022574"/>
    </source>
</evidence>
<name>A0AAW0XZD0_CHEQU</name>
<comment type="subcellular location">
    <subcellularLocation>
        <location evidence="1 11">Nucleus</location>
    </subcellularLocation>
</comment>
<dbReference type="Pfam" id="PF20718">
    <property type="entry name" value="Med16_bridge"/>
    <property type="match status" value="1"/>
</dbReference>
<keyword evidence="6 11" id="KW-0805">Transcription regulation</keyword>
<keyword evidence="7 11" id="KW-0010">Activator</keyword>
<dbReference type="Proteomes" id="UP001445076">
    <property type="component" value="Unassembled WGS sequence"/>
</dbReference>
<gene>
    <name evidence="11" type="primary">MED16</name>
    <name evidence="14" type="ORF">OTU49_016130</name>
</gene>
<dbReference type="GO" id="GO:0016592">
    <property type="term" value="C:mediator complex"/>
    <property type="evidence" value="ECO:0007669"/>
    <property type="project" value="TreeGrafter"/>
</dbReference>
<evidence type="ECO:0000256" key="10">
    <source>
        <dbReference type="ARBA" id="ARBA00032015"/>
    </source>
</evidence>
<evidence type="ECO:0000259" key="12">
    <source>
        <dbReference type="Pfam" id="PF11635"/>
    </source>
</evidence>
<dbReference type="PANTHER" id="PTHR13224">
    <property type="entry name" value="THYROID HORMONE RECEPTOR-ASSOCIATED PROTEIN-RELATED"/>
    <property type="match status" value="1"/>
</dbReference>
<feature type="domain" description="Mediator of RNA polymerase II transcription subunit 16 central helical bridge" evidence="13">
    <location>
        <begin position="488"/>
        <end position="679"/>
    </location>
</feature>
<dbReference type="InterPro" id="IPR021665">
    <property type="entry name" value="Mediator_Med16_N"/>
</dbReference>
<evidence type="ECO:0000256" key="6">
    <source>
        <dbReference type="ARBA" id="ARBA00023015"/>
    </source>
</evidence>
<dbReference type="EMBL" id="JARKIK010000012">
    <property type="protein sequence ID" value="KAK8748415.1"/>
    <property type="molecule type" value="Genomic_DNA"/>
</dbReference>
<evidence type="ECO:0000259" key="13">
    <source>
        <dbReference type="Pfam" id="PF20718"/>
    </source>
</evidence>
<keyword evidence="5" id="KW-0677">Repeat</keyword>
<evidence type="ECO:0000256" key="3">
    <source>
        <dbReference type="ARBA" id="ARBA00019614"/>
    </source>
</evidence>
<evidence type="ECO:0000256" key="7">
    <source>
        <dbReference type="ARBA" id="ARBA00023159"/>
    </source>
</evidence>
<feature type="domain" description="Mediator complex subunit Med16 N-terminal" evidence="12">
    <location>
        <begin position="119"/>
        <end position="356"/>
    </location>
</feature>
<dbReference type="PANTHER" id="PTHR13224:SF6">
    <property type="entry name" value="MEDIATOR OF RNA POLYMERASE II TRANSCRIPTION SUBUNIT 16"/>
    <property type="match status" value="1"/>
</dbReference>
<reference evidence="14 15" key="1">
    <citation type="journal article" date="2024" name="BMC Genomics">
        <title>Genome assembly of redclaw crayfish (Cherax quadricarinatus) provides insights into its immune adaptation and hypoxia tolerance.</title>
        <authorList>
            <person name="Liu Z."/>
            <person name="Zheng J."/>
            <person name="Li H."/>
            <person name="Fang K."/>
            <person name="Wang S."/>
            <person name="He J."/>
            <person name="Zhou D."/>
            <person name="Weng S."/>
            <person name="Chi M."/>
            <person name="Gu Z."/>
            <person name="He J."/>
            <person name="Li F."/>
            <person name="Wang M."/>
        </authorList>
    </citation>
    <scope>NUCLEOTIDE SEQUENCE [LARGE SCALE GENOMIC DNA]</scope>
    <source>
        <strain evidence="14">ZL_2023a</strain>
    </source>
</reference>
<comment type="caution">
    <text evidence="14">The sequence shown here is derived from an EMBL/GenBank/DDBJ whole genome shotgun (WGS) entry which is preliminary data.</text>
</comment>
<dbReference type="AlphaFoldDB" id="A0AAW0XZD0"/>
<evidence type="ECO:0000256" key="11">
    <source>
        <dbReference type="RuleBase" id="RU364149"/>
    </source>
</evidence>
<dbReference type="InterPro" id="IPR048338">
    <property type="entry name" value="Mediator_Med16"/>
</dbReference>
<keyword evidence="8 11" id="KW-0804">Transcription</keyword>
<dbReference type="GO" id="GO:0045893">
    <property type="term" value="P:positive regulation of DNA-templated transcription"/>
    <property type="evidence" value="ECO:0007669"/>
    <property type="project" value="TreeGrafter"/>
</dbReference>
<proteinExistence type="inferred from homology"/>
<keyword evidence="4" id="KW-0853">WD repeat</keyword>
<keyword evidence="9 11" id="KW-0539">Nucleus</keyword>
<accession>A0AAW0XZD0</accession>
<comment type="subunit">
    <text evidence="11">Component of the Mediator complex.</text>
</comment>
<sequence>MFGRTMELLYTVSEKRSCDDAHLTSLYNAGGVCTVSSKNIVAFTRITTRQDAYRHRIPVCTVCVMDLNCPYEPHVILESTNTVISLVFNSEGSQLLVVLSLGTVQLFTKGSGLHEWPSTHTCDWDGEDILHINFFHGGIRASLQSSDVKVHSPYTEKIVAHLHKPTLVDHGQCAQNGFFAVSASGLLLVCVLTHEGCVLVEKKVVLGQTRDNFTVATAALAPSGHIHVATWKPEMIKCWRAELKITHQDCAGGKGDLNITIEAAQSFCPFRSSTTWHNSQKSEGLVQVTCLHYTEVEDPNSLLVALTVERPAEASPTQQANNTCSTGTVSHLVQKYQLQDQMRPLLKLFKPKSDSAGISTKEWACVGEWVSNSHVVVLGTAPRHLLPGPPGAQLPFIITAATADAFIYSINRDNMQQMSSHNLLNIRGSGDDIPVSKRVYLDRRLVSLAHTWSGFSVLAMDTSGCLHFITLMRPADVGPQWAISVILLLEFALVSGNDWWDLLVSTPPTSVPTLTEKLSETFHQHSAPIIQHLHTRFLVMKTSMLRLLGSQQQKAIEARLQAQLTATQQLFRSLRPVTCDVASADKNISASVQGYLESRSSLDILDIEKSLDHLCSSVNIKDCQVDPGQLQNLQPLLQFAADLALFILFMLAQNSKFELARDPKIVQSLRELIFVARLWHRQNKLVLPQMFHKTQSVDVWAQIYKILTRLAQILPADPDSNLIDECVLLETQVVCRELPLYVPARGVLADMVSSAPMPLQYEFGQVETSSMSSAGGQPRILEGALPPLQMLDPLHYHYIAPQEPKFNCTRCCSVRASWWGDSESAWDQQWASNCICSGHWTHPPVSPSKAA</sequence>
<evidence type="ECO:0000256" key="5">
    <source>
        <dbReference type="ARBA" id="ARBA00022737"/>
    </source>
</evidence>
<comment type="function">
    <text evidence="11">Component of the Mediator complex, a coactivator involved in the regulated transcription of nearly all RNA polymerase II-dependent genes. Mediator functions as a bridge to convey information from gene-specific regulatory proteins to the basal RNA polymerase II transcription machinery. Mediator is recruited to promoters by direct interactions with regulatory proteins and serves as a scaffold for the assembly of a functional preinitiation complex with RNA polymerase II and the general transcription factors.</text>
</comment>
<keyword evidence="15" id="KW-1185">Reference proteome</keyword>
<dbReference type="Pfam" id="PF11635">
    <property type="entry name" value="Med16_N"/>
    <property type="match status" value="1"/>
</dbReference>
<organism evidence="14 15">
    <name type="scientific">Cherax quadricarinatus</name>
    <name type="common">Australian red claw crayfish</name>
    <dbReference type="NCBI Taxonomy" id="27406"/>
    <lineage>
        <taxon>Eukaryota</taxon>
        <taxon>Metazoa</taxon>
        <taxon>Ecdysozoa</taxon>
        <taxon>Arthropoda</taxon>
        <taxon>Crustacea</taxon>
        <taxon>Multicrustacea</taxon>
        <taxon>Malacostraca</taxon>
        <taxon>Eumalacostraca</taxon>
        <taxon>Eucarida</taxon>
        <taxon>Decapoda</taxon>
        <taxon>Pleocyemata</taxon>
        <taxon>Astacidea</taxon>
        <taxon>Parastacoidea</taxon>
        <taxon>Parastacidae</taxon>
        <taxon>Cherax</taxon>
    </lineage>
</organism>
<protein>
    <recommendedName>
        <fullName evidence="3 11">Mediator of RNA polymerase II transcription subunit 16</fullName>
    </recommendedName>
    <alternativeName>
        <fullName evidence="10 11">Mediator complex subunit 16</fullName>
    </alternativeName>
</protein>
<evidence type="ECO:0000256" key="2">
    <source>
        <dbReference type="ARBA" id="ARBA00006543"/>
    </source>
</evidence>
<evidence type="ECO:0000256" key="1">
    <source>
        <dbReference type="ARBA" id="ARBA00004123"/>
    </source>
</evidence>
<dbReference type="InterPro" id="IPR048616">
    <property type="entry name" value="MED16_bridge"/>
</dbReference>
<evidence type="ECO:0000256" key="9">
    <source>
        <dbReference type="ARBA" id="ARBA00023242"/>
    </source>
</evidence>
<evidence type="ECO:0000313" key="15">
    <source>
        <dbReference type="Proteomes" id="UP001445076"/>
    </source>
</evidence>
<comment type="similarity">
    <text evidence="2 11">Belongs to the Mediator complex subunit 16 family.</text>
</comment>